<evidence type="ECO:0000256" key="8">
    <source>
        <dbReference type="SAM" id="MobiDB-lite"/>
    </source>
</evidence>
<feature type="binding site" evidence="7">
    <location>
        <begin position="48"/>
        <end position="50"/>
    </location>
    <ligand>
        <name>S-adenosyl-L-methionine</name>
        <dbReference type="ChEBI" id="CHEBI:59789"/>
    </ligand>
</feature>
<reference evidence="9 10" key="1">
    <citation type="submission" date="2017-09" db="EMBL/GenBank/DDBJ databases">
        <authorList>
            <person name="Ehlers B."/>
            <person name="Leendertz F.H."/>
        </authorList>
    </citation>
    <scope>NUCLEOTIDE SEQUENCE [LARGE SCALE GENOMIC DNA]</scope>
    <source>
        <strain evidence="9 10">CGMCC 1.10978</strain>
    </source>
</reference>
<evidence type="ECO:0000313" key="10">
    <source>
        <dbReference type="Proteomes" id="UP000219374"/>
    </source>
</evidence>
<dbReference type="SUPFAM" id="SSF53335">
    <property type="entry name" value="S-adenosyl-L-methionine-dependent methyltransferases"/>
    <property type="match status" value="1"/>
</dbReference>
<comment type="function">
    <text evidence="7">Specifically methylates the N4 position of cytidine in position 1402 (C1402) of 16S rRNA.</text>
</comment>
<sequence>MSKGDGTRQSAQAAHLPVQHLPVMYAQVMEGLQVKEDGTYLDGTFGRGGHARGVLQQLGPGGRLLLMDKDPEAIAHAELTFAGDDRVVIRRGSFAAIADWDAAAQGLDGVLLDLGVSSPQLDVAERGFSFGKDGPLDMRMDPEAGESAADWLARADERDIADVLWTYGEERMSRRIARAIVARRAETPLTRTAELADLIAAVMPRGKKQDIHPATRSFQAIRIHINRELADLETGLDGALARLKPGGRLAVISFHSLEDRIVKRFIAQHAKAPPGNRRLPAPDAFVPTLRAIGDAQRALPEETAANPRARSAVLRVAEKLGIGSRESGIEESKSASKGSRRAAGRGAARLSRFPTPRFQQPNGWSSRFPALQRSAP</sequence>
<comment type="similarity">
    <text evidence="1 7">Belongs to the methyltransferase superfamily. RsmH family.</text>
</comment>
<organism evidence="9 10">
    <name type="scientific">Pseudoxanthomonas wuyuanensis</name>
    <dbReference type="NCBI Taxonomy" id="1073196"/>
    <lineage>
        <taxon>Bacteria</taxon>
        <taxon>Pseudomonadati</taxon>
        <taxon>Pseudomonadota</taxon>
        <taxon>Gammaproteobacteria</taxon>
        <taxon>Lysobacterales</taxon>
        <taxon>Lysobacteraceae</taxon>
        <taxon>Pseudoxanthomonas</taxon>
    </lineage>
</organism>
<dbReference type="FunFam" id="1.10.150.170:FF:000001">
    <property type="entry name" value="Ribosomal RNA small subunit methyltransferase H"/>
    <property type="match status" value="1"/>
</dbReference>
<dbReference type="AlphaFoldDB" id="A0A286DCG6"/>
<dbReference type="GO" id="GO:0070475">
    <property type="term" value="P:rRNA base methylation"/>
    <property type="evidence" value="ECO:0007669"/>
    <property type="project" value="UniProtKB-UniRule"/>
</dbReference>
<dbReference type="Pfam" id="PF01795">
    <property type="entry name" value="Methyltransf_5"/>
    <property type="match status" value="1"/>
</dbReference>
<proteinExistence type="inferred from homology"/>
<protein>
    <recommendedName>
        <fullName evidence="7">Ribosomal RNA small subunit methyltransferase H</fullName>
        <ecNumber evidence="7">2.1.1.199</ecNumber>
    </recommendedName>
    <alternativeName>
        <fullName evidence="7">16S rRNA m(4)C1402 methyltransferase</fullName>
    </alternativeName>
    <alternativeName>
        <fullName evidence="7">rRNA (cytosine-N(4)-)-methyltransferase RsmH</fullName>
    </alternativeName>
</protein>
<keyword evidence="5 7" id="KW-0808">Transferase</keyword>
<dbReference type="GO" id="GO:0005737">
    <property type="term" value="C:cytoplasm"/>
    <property type="evidence" value="ECO:0007669"/>
    <property type="project" value="UniProtKB-SubCell"/>
</dbReference>
<accession>A0A286DCG6</accession>
<comment type="catalytic activity">
    <reaction evidence="7">
        <text>cytidine(1402) in 16S rRNA + S-adenosyl-L-methionine = N(4)-methylcytidine(1402) in 16S rRNA + S-adenosyl-L-homocysteine + H(+)</text>
        <dbReference type="Rhea" id="RHEA:42928"/>
        <dbReference type="Rhea" id="RHEA-COMP:10286"/>
        <dbReference type="Rhea" id="RHEA-COMP:10287"/>
        <dbReference type="ChEBI" id="CHEBI:15378"/>
        <dbReference type="ChEBI" id="CHEBI:57856"/>
        <dbReference type="ChEBI" id="CHEBI:59789"/>
        <dbReference type="ChEBI" id="CHEBI:74506"/>
        <dbReference type="ChEBI" id="CHEBI:82748"/>
        <dbReference type="EC" id="2.1.1.199"/>
    </reaction>
</comment>
<dbReference type="GO" id="GO:0071424">
    <property type="term" value="F:rRNA (cytosine-N4-)-methyltransferase activity"/>
    <property type="evidence" value="ECO:0007669"/>
    <property type="project" value="UniProtKB-UniRule"/>
</dbReference>
<dbReference type="InterPro" id="IPR002903">
    <property type="entry name" value="RsmH"/>
</dbReference>
<dbReference type="SUPFAM" id="SSF81799">
    <property type="entry name" value="Putative methyltransferase TM0872, insert domain"/>
    <property type="match status" value="1"/>
</dbReference>
<keyword evidence="10" id="KW-1185">Reference proteome</keyword>
<evidence type="ECO:0000256" key="3">
    <source>
        <dbReference type="ARBA" id="ARBA00022552"/>
    </source>
</evidence>
<feature type="binding site" evidence="7">
    <location>
        <position position="68"/>
    </location>
    <ligand>
        <name>S-adenosyl-L-methionine</name>
        <dbReference type="ChEBI" id="CHEBI:59789"/>
    </ligand>
</feature>
<evidence type="ECO:0000256" key="6">
    <source>
        <dbReference type="ARBA" id="ARBA00022691"/>
    </source>
</evidence>
<dbReference type="PANTHER" id="PTHR11265">
    <property type="entry name" value="S-ADENOSYL-METHYLTRANSFERASE MRAW"/>
    <property type="match status" value="1"/>
</dbReference>
<feature type="binding site" evidence="7">
    <location>
        <position position="94"/>
    </location>
    <ligand>
        <name>S-adenosyl-L-methionine</name>
        <dbReference type="ChEBI" id="CHEBI:59789"/>
    </ligand>
</feature>
<feature type="binding site" evidence="7">
    <location>
        <position position="120"/>
    </location>
    <ligand>
        <name>S-adenosyl-L-methionine</name>
        <dbReference type="ChEBI" id="CHEBI:59789"/>
    </ligand>
</feature>
<evidence type="ECO:0000256" key="2">
    <source>
        <dbReference type="ARBA" id="ARBA00022490"/>
    </source>
</evidence>
<dbReference type="EC" id="2.1.1.199" evidence="7"/>
<evidence type="ECO:0000256" key="7">
    <source>
        <dbReference type="HAMAP-Rule" id="MF_01007"/>
    </source>
</evidence>
<feature type="binding site" evidence="7">
    <location>
        <position position="113"/>
    </location>
    <ligand>
        <name>S-adenosyl-L-methionine</name>
        <dbReference type="ChEBI" id="CHEBI:59789"/>
    </ligand>
</feature>
<evidence type="ECO:0000313" key="9">
    <source>
        <dbReference type="EMBL" id="SOD56309.1"/>
    </source>
</evidence>
<keyword evidence="2 7" id="KW-0963">Cytoplasm</keyword>
<name>A0A286DCG6_9GAMM</name>
<evidence type="ECO:0000256" key="1">
    <source>
        <dbReference type="ARBA" id="ARBA00010396"/>
    </source>
</evidence>
<keyword evidence="6 7" id="KW-0949">S-adenosyl-L-methionine</keyword>
<comment type="subcellular location">
    <subcellularLocation>
        <location evidence="7">Cytoplasm</location>
    </subcellularLocation>
</comment>
<dbReference type="InterPro" id="IPR023397">
    <property type="entry name" value="SAM-dep_MeTrfase_MraW_recog"/>
</dbReference>
<keyword evidence="3 7" id="KW-0698">rRNA processing</keyword>
<evidence type="ECO:0000256" key="4">
    <source>
        <dbReference type="ARBA" id="ARBA00022603"/>
    </source>
</evidence>
<dbReference type="Proteomes" id="UP000219374">
    <property type="component" value="Unassembled WGS sequence"/>
</dbReference>
<dbReference type="Gene3D" id="1.10.150.170">
    <property type="entry name" value="Putative methyltransferase TM0872, insert domain"/>
    <property type="match status" value="1"/>
</dbReference>
<dbReference type="NCBIfam" id="TIGR00006">
    <property type="entry name" value="16S rRNA (cytosine(1402)-N(4))-methyltransferase RsmH"/>
    <property type="match status" value="1"/>
</dbReference>
<keyword evidence="4 7" id="KW-0489">Methyltransferase</keyword>
<dbReference type="PANTHER" id="PTHR11265:SF0">
    <property type="entry name" value="12S RRNA N4-METHYLCYTIDINE METHYLTRANSFERASE"/>
    <property type="match status" value="1"/>
</dbReference>
<evidence type="ECO:0000256" key="5">
    <source>
        <dbReference type="ARBA" id="ARBA00022679"/>
    </source>
</evidence>
<dbReference type="Gene3D" id="3.40.50.150">
    <property type="entry name" value="Vaccinia Virus protein VP39"/>
    <property type="match status" value="1"/>
</dbReference>
<gene>
    <name evidence="7" type="primary">rsmH</name>
    <name evidence="9" type="ORF">SAMN06296416_10969</name>
</gene>
<dbReference type="InterPro" id="IPR029063">
    <property type="entry name" value="SAM-dependent_MTases_sf"/>
</dbReference>
<feature type="region of interest" description="Disordered" evidence="8">
    <location>
        <begin position="325"/>
        <end position="376"/>
    </location>
</feature>
<dbReference type="EMBL" id="OCND01000009">
    <property type="protein sequence ID" value="SOD56309.1"/>
    <property type="molecule type" value="Genomic_DNA"/>
</dbReference>
<dbReference type="HAMAP" id="MF_01007">
    <property type="entry name" value="16SrRNA_methyltr_H"/>
    <property type="match status" value="1"/>
</dbReference>